<dbReference type="Pfam" id="PF24764">
    <property type="entry name" value="rva_4"/>
    <property type="match status" value="1"/>
</dbReference>
<dbReference type="Gene3D" id="3.30.420.10">
    <property type="entry name" value="Ribonuclease H-like superfamily/Ribonuclease H"/>
    <property type="match status" value="1"/>
</dbReference>
<dbReference type="AlphaFoldDB" id="A0A8H5CT55"/>
<accession>A0A8H5CT55</accession>
<reference evidence="4 5" key="1">
    <citation type="journal article" date="2020" name="ISME J.">
        <title>Uncovering the hidden diversity of litter-decomposition mechanisms in mushroom-forming fungi.</title>
        <authorList>
            <person name="Floudas D."/>
            <person name="Bentzer J."/>
            <person name="Ahren D."/>
            <person name="Johansson T."/>
            <person name="Persson P."/>
            <person name="Tunlid A."/>
        </authorList>
    </citation>
    <scope>NUCLEOTIDE SEQUENCE [LARGE SCALE GENOMIC DNA]</scope>
    <source>
        <strain evidence="4 5">CBS 291.85</strain>
    </source>
</reference>
<dbReference type="Gene3D" id="1.10.10.60">
    <property type="entry name" value="Homeodomain-like"/>
    <property type="match status" value="1"/>
</dbReference>
<dbReference type="PANTHER" id="PTHR46791">
    <property type="entry name" value="EXPRESSED PROTEIN"/>
    <property type="match status" value="1"/>
</dbReference>
<dbReference type="EMBL" id="JAACJM010000094">
    <property type="protein sequence ID" value="KAF5347492.1"/>
    <property type="molecule type" value="Genomic_DNA"/>
</dbReference>
<dbReference type="InterPro" id="IPR012337">
    <property type="entry name" value="RNaseH-like_sf"/>
</dbReference>
<dbReference type="PROSITE" id="PS50943">
    <property type="entry name" value="HTH_CROC1"/>
    <property type="match status" value="1"/>
</dbReference>
<feature type="domain" description="HTH cro/C1-type" evidence="3">
    <location>
        <begin position="117"/>
        <end position="146"/>
    </location>
</feature>
<evidence type="ECO:0000256" key="2">
    <source>
        <dbReference type="ARBA" id="ARBA00035107"/>
    </source>
</evidence>
<organism evidence="4 5">
    <name type="scientific">Tetrapyrgos nigripes</name>
    <dbReference type="NCBI Taxonomy" id="182062"/>
    <lineage>
        <taxon>Eukaryota</taxon>
        <taxon>Fungi</taxon>
        <taxon>Dikarya</taxon>
        <taxon>Basidiomycota</taxon>
        <taxon>Agaricomycotina</taxon>
        <taxon>Agaricomycetes</taxon>
        <taxon>Agaricomycetidae</taxon>
        <taxon>Agaricales</taxon>
        <taxon>Marasmiineae</taxon>
        <taxon>Marasmiaceae</taxon>
        <taxon>Tetrapyrgos</taxon>
    </lineage>
</organism>
<name>A0A8H5CT55_9AGAR</name>
<dbReference type="InterPro" id="IPR002197">
    <property type="entry name" value="HTH_Fis"/>
</dbReference>
<comment type="similarity">
    <text evidence="1">Belongs to the MBF1 family.</text>
</comment>
<gene>
    <name evidence="4" type="ORF">D9758_015069</name>
</gene>
<dbReference type="Proteomes" id="UP000559256">
    <property type="component" value="Unassembled WGS sequence"/>
</dbReference>
<dbReference type="OrthoDB" id="2686689at2759"/>
<evidence type="ECO:0000256" key="1">
    <source>
        <dbReference type="ARBA" id="ARBA00009802"/>
    </source>
</evidence>
<evidence type="ECO:0000313" key="5">
    <source>
        <dbReference type="Proteomes" id="UP000559256"/>
    </source>
</evidence>
<keyword evidence="5" id="KW-1185">Reference proteome</keyword>
<dbReference type="GO" id="GO:0043565">
    <property type="term" value="F:sequence-specific DNA binding"/>
    <property type="evidence" value="ECO:0007669"/>
    <property type="project" value="InterPro"/>
</dbReference>
<protein>
    <recommendedName>
        <fullName evidence="3">HTH cro/C1-type domain-containing protein</fullName>
    </recommendedName>
</protein>
<dbReference type="SUPFAM" id="SSF47413">
    <property type="entry name" value="lambda repressor-like DNA-binding domains"/>
    <property type="match status" value="1"/>
</dbReference>
<evidence type="ECO:0000259" key="3">
    <source>
        <dbReference type="PROSITE" id="PS50943"/>
    </source>
</evidence>
<dbReference type="InterPro" id="IPR036397">
    <property type="entry name" value="RNaseH_sf"/>
</dbReference>
<dbReference type="PANTHER" id="PTHR46791:SF5">
    <property type="entry name" value="CLR5 DOMAIN-CONTAINING PROTEIN-RELATED"/>
    <property type="match status" value="1"/>
</dbReference>
<dbReference type="InterPro" id="IPR058913">
    <property type="entry name" value="Integrase_dom_put"/>
</dbReference>
<dbReference type="CDD" id="cd00093">
    <property type="entry name" value="HTH_XRE"/>
    <property type="match status" value="1"/>
</dbReference>
<dbReference type="InterPro" id="IPR010982">
    <property type="entry name" value="Lambda_DNA-bd_dom_sf"/>
</dbReference>
<sequence length="329" mass="38247">MTIQFPVCRLPLHMDFYHGLLMSNMRYTALSDIYSAAIQALQSDSETHRMTFHMEALVQDAFPLLLAFDDGIDNYPTLSQWLEQTATIAYRRKLHAVNIERSGKRGRPRKVPIYEVLKDAFASHRGISQSEMADVLGIHRNTLSRYLKQYNINSHKFSNISDSDLDTIVRDFRVHHPQAGVRYLRSHLRNNHSLRIQRLRVQESIDRVDPLGQVLRHYTATRRRRYKVSRPNALWHMDGHHKLIKWGLLFMASLMDFVERCDNSQRIIVGLRASTSNSASTVLDVFIKAVERYDLPSRVRGDRGGENKKVSVYMILRHGLNRASYMWGK</sequence>
<evidence type="ECO:0000313" key="4">
    <source>
        <dbReference type="EMBL" id="KAF5347492.1"/>
    </source>
</evidence>
<proteinExistence type="inferred from homology"/>
<dbReference type="InterPro" id="IPR001387">
    <property type="entry name" value="Cro/C1-type_HTH"/>
</dbReference>
<comment type="caution">
    <text evidence="4">The sequence shown here is derived from an EMBL/GenBank/DDBJ whole genome shotgun (WGS) entry which is preliminary data.</text>
</comment>
<dbReference type="SUPFAM" id="SSF53098">
    <property type="entry name" value="Ribonuclease H-like"/>
    <property type="match status" value="1"/>
</dbReference>
<dbReference type="Pfam" id="PF02954">
    <property type="entry name" value="HTH_8"/>
    <property type="match status" value="1"/>
</dbReference>
<comment type="function">
    <text evidence="2">Transcriptional coactivator that stimulates GCN4-dependent transcriptional activity by bridging the DNA-binding region of GCN4 and TBP (SPT15), thereby recruiting TBP to GCN4-bound promoters. Involved in induction of the ribosome quality control (RQC) pathway; a pathway that degrades nascent peptide chains during problematic translation. Required to prevent stalled ribosomes from frameshifting.</text>
</comment>